<dbReference type="OrthoDB" id="8117402at2759"/>
<keyword evidence="3 5" id="KW-0863">Zinc-finger</keyword>
<feature type="domain" description="ZAD" evidence="9">
    <location>
        <begin position="14"/>
        <end position="93"/>
    </location>
</feature>
<feature type="domain" description="C2H2-type" evidence="8">
    <location>
        <begin position="440"/>
        <end position="463"/>
    </location>
</feature>
<keyword evidence="11" id="KW-1185">Reference proteome</keyword>
<evidence type="ECO:0000256" key="4">
    <source>
        <dbReference type="ARBA" id="ARBA00022833"/>
    </source>
</evidence>
<evidence type="ECO:0000259" key="9">
    <source>
        <dbReference type="PROSITE" id="PS51915"/>
    </source>
</evidence>
<feature type="binding site" evidence="6">
    <location>
        <position position="16"/>
    </location>
    <ligand>
        <name>Zn(2+)</name>
        <dbReference type="ChEBI" id="CHEBI:29105"/>
    </ligand>
</feature>
<gene>
    <name evidence="10" type="ORF">PAPOLLO_LOCUS27176</name>
</gene>
<feature type="binding site" evidence="6">
    <location>
        <position position="69"/>
    </location>
    <ligand>
        <name>Zn(2+)</name>
        <dbReference type="ChEBI" id="CHEBI:29105"/>
    </ligand>
</feature>
<sequence>MSANNRKGPIIDPGLCRCCGALKKCRLLNVEYEWQGQKEIYSDMFVDCFGLLLSHLEGAPAERLICATCVCRLREASAFRQQVLRCEELLLKAKIYLHNDDGEGKDDIKLELDVKEEKEPNIEPLEGDHDISDDITNDIDDVIEVPTRRTRSSGKKKTMKTSKRKSKSIDKGEATRCGMMVKIQRMNKKMKKFEEDIIPEQMETPTVKSIDSDMMAYQNTVTIVESSYVCPFDTSFSDYYCVYCRHHFTDPTKLREHTMGHDPITYKDLQHKKTVQIDIHRIDCRLCPKRIDSIDDLKCHITSAHEKFLHPNVTNEFLKFRLTLGRLSCTECENSFTFFHALKKHMAEHFGTCICDICGAHYFQERMLLLHQKTHQRTDENYPCKECGKMFKSKHNRYLHIARTHRKEPAYPCAKCDEVLFSYTLRYRHMIEVHGDVRLFQCEQCDRTYNSRKSLREHNRRFHLKIFKHQCDLCDKRFYLPSRLREHMAAHSGERNFRCEYCGKSYPRLRGLKVHMQSHSAEKKFKCTVCNAAFTQNFNLKNHIKRQHQSLEMEEGYHG</sequence>
<keyword evidence="1 6" id="KW-0479">Metal-binding</keyword>
<dbReference type="GO" id="GO:0008270">
    <property type="term" value="F:zinc ion binding"/>
    <property type="evidence" value="ECO:0007669"/>
    <property type="project" value="UniProtKB-UniRule"/>
</dbReference>
<feature type="binding site" evidence="6">
    <location>
        <position position="19"/>
    </location>
    <ligand>
        <name>Zn(2+)</name>
        <dbReference type="ChEBI" id="CHEBI:29105"/>
    </ligand>
</feature>
<feature type="domain" description="C2H2-type" evidence="8">
    <location>
        <begin position="497"/>
        <end position="524"/>
    </location>
</feature>
<dbReference type="PROSITE" id="PS51915">
    <property type="entry name" value="ZAD"/>
    <property type="match status" value="1"/>
</dbReference>
<feature type="binding site" evidence="6">
    <location>
        <position position="66"/>
    </location>
    <ligand>
        <name>Zn(2+)</name>
        <dbReference type="ChEBI" id="CHEBI:29105"/>
    </ligand>
</feature>
<dbReference type="GO" id="GO:0005634">
    <property type="term" value="C:nucleus"/>
    <property type="evidence" value="ECO:0007669"/>
    <property type="project" value="InterPro"/>
</dbReference>
<protein>
    <submittedName>
        <fullName evidence="10">(apollo) hypothetical protein</fullName>
    </submittedName>
</protein>
<evidence type="ECO:0000256" key="1">
    <source>
        <dbReference type="ARBA" id="ARBA00022723"/>
    </source>
</evidence>
<comment type="caution">
    <text evidence="10">The sequence shown here is derived from an EMBL/GenBank/DDBJ whole genome shotgun (WGS) entry which is preliminary data.</text>
</comment>
<feature type="domain" description="C2H2-type" evidence="8">
    <location>
        <begin position="382"/>
        <end position="410"/>
    </location>
</feature>
<evidence type="ECO:0000259" key="8">
    <source>
        <dbReference type="PROSITE" id="PS50157"/>
    </source>
</evidence>
<dbReference type="InterPro" id="IPR012934">
    <property type="entry name" value="Znf_AD"/>
</dbReference>
<evidence type="ECO:0000256" key="5">
    <source>
        <dbReference type="PROSITE-ProRule" id="PRU00042"/>
    </source>
</evidence>
<dbReference type="Pfam" id="PF13912">
    <property type="entry name" value="zf-C2H2_6"/>
    <property type="match status" value="1"/>
</dbReference>
<dbReference type="EMBL" id="CAJQZP010001624">
    <property type="protein sequence ID" value="CAG5057405.1"/>
    <property type="molecule type" value="Genomic_DNA"/>
</dbReference>
<feature type="domain" description="C2H2-type" evidence="8">
    <location>
        <begin position="525"/>
        <end position="553"/>
    </location>
</feature>
<organism evidence="10 11">
    <name type="scientific">Parnassius apollo</name>
    <name type="common">Apollo butterfly</name>
    <name type="synonym">Papilio apollo</name>
    <dbReference type="NCBI Taxonomy" id="110799"/>
    <lineage>
        <taxon>Eukaryota</taxon>
        <taxon>Metazoa</taxon>
        <taxon>Ecdysozoa</taxon>
        <taxon>Arthropoda</taxon>
        <taxon>Hexapoda</taxon>
        <taxon>Insecta</taxon>
        <taxon>Pterygota</taxon>
        <taxon>Neoptera</taxon>
        <taxon>Endopterygota</taxon>
        <taxon>Lepidoptera</taxon>
        <taxon>Glossata</taxon>
        <taxon>Ditrysia</taxon>
        <taxon>Papilionoidea</taxon>
        <taxon>Papilionidae</taxon>
        <taxon>Parnassiinae</taxon>
        <taxon>Parnassini</taxon>
        <taxon>Parnassius</taxon>
        <taxon>Parnassius</taxon>
    </lineage>
</organism>
<evidence type="ECO:0000256" key="7">
    <source>
        <dbReference type="SAM" id="MobiDB-lite"/>
    </source>
</evidence>
<feature type="domain" description="C2H2-type" evidence="8">
    <location>
        <begin position="469"/>
        <end position="496"/>
    </location>
</feature>
<evidence type="ECO:0000256" key="6">
    <source>
        <dbReference type="PROSITE-ProRule" id="PRU01263"/>
    </source>
</evidence>
<dbReference type="Pfam" id="PF00096">
    <property type="entry name" value="zf-C2H2"/>
    <property type="match status" value="4"/>
</dbReference>
<dbReference type="SMART" id="SM00355">
    <property type="entry name" value="ZnF_C2H2"/>
    <property type="match status" value="10"/>
</dbReference>
<evidence type="ECO:0000313" key="11">
    <source>
        <dbReference type="Proteomes" id="UP000691718"/>
    </source>
</evidence>
<feature type="compositionally biased region" description="Basic residues" evidence="7">
    <location>
        <begin position="148"/>
        <end position="166"/>
    </location>
</feature>
<dbReference type="PROSITE" id="PS00028">
    <property type="entry name" value="ZINC_FINGER_C2H2_1"/>
    <property type="match status" value="9"/>
</dbReference>
<accession>A0A8S3Y980</accession>
<name>A0A8S3Y980_PARAO</name>
<dbReference type="PANTHER" id="PTHR23234">
    <property type="entry name" value="ZNF44 PROTEIN"/>
    <property type="match status" value="1"/>
</dbReference>
<dbReference type="PANTHER" id="PTHR23234:SF10">
    <property type="entry name" value="RIKEN CDNA 6720489N17 GENE-RELATED"/>
    <property type="match status" value="1"/>
</dbReference>
<dbReference type="Proteomes" id="UP000691718">
    <property type="component" value="Unassembled WGS sequence"/>
</dbReference>
<dbReference type="PROSITE" id="PS50157">
    <property type="entry name" value="ZINC_FINGER_C2H2_2"/>
    <property type="match status" value="6"/>
</dbReference>
<reference evidence="10" key="1">
    <citation type="submission" date="2021-04" db="EMBL/GenBank/DDBJ databases">
        <authorList>
            <person name="Tunstrom K."/>
        </authorList>
    </citation>
    <scope>NUCLEOTIDE SEQUENCE</scope>
</reference>
<evidence type="ECO:0000256" key="2">
    <source>
        <dbReference type="ARBA" id="ARBA00022737"/>
    </source>
</evidence>
<feature type="region of interest" description="Disordered" evidence="7">
    <location>
        <begin position="148"/>
        <end position="171"/>
    </location>
</feature>
<dbReference type="FunFam" id="3.30.160.60:FF:000110">
    <property type="entry name" value="Zinc finger protein-like"/>
    <property type="match status" value="1"/>
</dbReference>
<evidence type="ECO:0000313" key="10">
    <source>
        <dbReference type="EMBL" id="CAG5057405.1"/>
    </source>
</evidence>
<evidence type="ECO:0000256" key="3">
    <source>
        <dbReference type="ARBA" id="ARBA00022771"/>
    </source>
</evidence>
<dbReference type="AlphaFoldDB" id="A0A8S3Y980"/>
<dbReference type="InterPro" id="IPR013087">
    <property type="entry name" value="Znf_C2H2_type"/>
</dbReference>
<dbReference type="InterPro" id="IPR050758">
    <property type="entry name" value="Znf_C2H2-type"/>
</dbReference>
<keyword evidence="2" id="KW-0677">Repeat</keyword>
<keyword evidence="4 6" id="KW-0862">Zinc</keyword>
<dbReference type="SMART" id="SM00868">
    <property type="entry name" value="zf-AD"/>
    <property type="match status" value="2"/>
</dbReference>
<feature type="domain" description="C2H2-type" evidence="8">
    <location>
        <begin position="327"/>
        <end position="351"/>
    </location>
</feature>
<proteinExistence type="predicted"/>